<dbReference type="Proteomes" id="UP000217528">
    <property type="component" value="Unassembled WGS sequence"/>
</dbReference>
<dbReference type="EMBL" id="LMVN01000024">
    <property type="protein sequence ID" value="PAV06864.1"/>
    <property type="molecule type" value="Genomic_DNA"/>
</dbReference>
<evidence type="ECO:0000313" key="1">
    <source>
        <dbReference type="EMBL" id="PAV06864.1"/>
    </source>
</evidence>
<proteinExistence type="predicted"/>
<gene>
    <name evidence="1" type="ORF">ASJ82_07020</name>
</gene>
<comment type="caution">
    <text evidence="1">The sequence shown here is derived from an EMBL/GenBank/DDBJ whole genome shotgun (WGS) entry which is preliminary data.</text>
</comment>
<keyword evidence="2" id="KW-1185">Reference proteome</keyword>
<reference evidence="1 2" key="1">
    <citation type="journal article" date="2017" name="BMC Genomics">
        <title>Genomic analysis of methanogenic archaea reveals a shift towards energy conservation.</title>
        <authorList>
            <person name="Gilmore S.P."/>
            <person name="Henske J.K."/>
            <person name="Sexton J.A."/>
            <person name="Solomon K.V."/>
            <person name="Seppala S."/>
            <person name="Yoo J.I."/>
            <person name="Huyett L.M."/>
            <person name="Pressman A."/>
            <person name="Cogan J.Z."/>
            <person name="Kivenson V."/>
            <person name="Peng X."/>
            <person name="Tan Y."/>
            <person name="Valentine D.L."/>
            <person name="O'Malley M.A."/>
        </authorList>
    </citation>
    <scope>NUCLEOTIDE SEQUENCE [LARGE SCALE GENOMIC DNA]</scope>
    <source>
        <strain evidence="1 2">1R-7</strain>
    </source>
</reference>
<dbReference type="RefSeq" id="WP_095609039.1">
    <property type="nucleotide sequence ID" value="NZ_CAUHCB010000013.1"/>
</dbReference>
<accession>A0A2A2HC75</accession>
<protein>
    <submittedName>
        <fullName evidence="1">Uncharacterized protein</fullName>
    </submittedName>
</protein>
<sequence length="164" mass="19055">MNKKAIISCIIIVLAIIALFYINSINKADAEIPLINYNLQQGNKNYNEITDNINQQKYQEASDKINNTMTYYENARYSTQKALNKTIKENDSILTEYFKHTTEEIDLKIQSLEEIQKGIGDVNSNNLQSSKEHFKKSNQLIQNTSQYTIERNNLEKQHLDKFIS</sequence>
<organism evidence="1 2">
    <name type="scientific">Methanosphaera cuniculi</name>
    <dbReference type="NCBI Taxonomy" id="1077256"/>
    <lineage>
        <taxon>Archaea</taxon>
        <taxon>Methanobacteriati</taxon>
        <taxon>Methanobacteriota</taxon>
        <taxon>Methanomada group</taxon>
        <taxon>Methanobacteria</taxon>
        <taxon>Methanobacteriales</taxon>
        <taxon>Methanobacteriaceae</taxon>
        <taxon>Methanosphaera</taxon>
    </lineage>
</organism>
<dbReference type="AlphaFoldDB" id="A0A2A2HC75"/>
<evidence type="ECO:0000313" key="2">
    <source>
        <dbReference type="Proteomes" id="UP000217528"/>
    </source>
</evidence>
<name>A0A2A2HC75_9EURY</name>